<dbReference type="EMBL" id="QGLD01000016">
    <property type="protein sequence ID" value="RAL70149.1"/>
    <property type="molecule type" value="Genomic_DNA"/>
</dbReference>
<feature type="transmembrane region" description="Helical" evidence="1">
    <location>
        <begin position="63"/>
        <end position="84"/>
    </location>
</feature>
<feature type="transmembrane region" description="Helical" evidence="1">
    <location>
        <begin position="28"/>
        <end position="51"/>
    </location>
</feature>
<reference evidence="3 5" key="2">
    <citation type="submission" date="2018-05" db="EMBL/GenBank/DDBJ databases">
        <title>Draft genome sequences of Dehalococcoides mccartyi strains RC and KS.</title>
        <authorList>
            <person name="Higgins S.A."/>
            <person name="Padilla-Crespo E."/>
            <person name="Loeffler F.E."/>
        </authorList>
    </citation>
    <scope>NUCLEOTIDE SEQUENCE [LARGE SCALE GENOMIC DNA]</scope>
    <source>
        <strain evidence="3 5">KS</strain>
    </source>
</reference>
<evidence type="ECO:0000256" key="1">
    <source>
        <dbReference type="SAM" id="Phobius"/>
    </source>
</evidence>
<dbReference type="EMBL" id="CP011127">
    <property type="protein sequence ID" value="AMU87229.1"/>
    <property type="molecule type" value="Genomic_DNA"/>
</dbReference>
<keyword evidence="1" id="KW-0812">Transmembrane</keyword>
<organism evidence="2 4">
    <name type="scientific">Dehalococcoides mccartyi</name>
    <dbReference type="NCBI Taxonomy" id="61435"/>
    <lineage>
        <taxon>Bacteria</taxon>
        <taxon>Bacillati</taxon>
        <taxon>Chloroflexota</taxon>
        <taxon>Dehalococcoidia</taxon>
        <taxon>Dehalococcoidales</taxon>
        <taxon>Dehalococcoidaceae</taxon>
        <taxon>Dehalococcoides</taxon>
    </lineage>
</organism>
<keyword evidence="1" id="KW-1133">Transmembrane helix</keyword>
<evidence type="ECO:0000313" key="3">
    <source>
        <dbReference type="EMBL" id="RAL70149.1"/>
    </source>
</evidence>
<name>A0A142VC29_9CHLR</name>
<dbReference type="Proteomes" id="UP000248786">
    <property type="component" value="Unassembled WGS sequence"/>
</dbReference>
<evidence type="ECO:0000313" key="2">
    <source>
        <dbReference type="EMBL" id="AMU87229.1"/>
    </source>
</evidence>
<proteinExistence type="predicted"/>
<keyword evidence="1" id="KW-0472">Membrane</keyword>
<dbReference type="RefSeq" id="WP_015407326.1">
    <property type="nucleotide sequence ID" value="NZ_CP011127.1"/>
</dbReference>
<gene>
    <name evidence="2" type="primary">rdhB</name>
    <name evidence="3" type="ORF">C1G86_1480</name>
    <name evidence="2" type="ORF">Dm11a5_1403</name>
</gene>
<evidence type="ECO:0000313" key="4">
    <source>
        <dbReference type="Proteomes" id="UP000076394"/>
    </source>
</evidence>
<dbReference type="OrthoDB" id="166725at2"/>
<dbReference type="Proteomes" id="UP000076394">
    <property type="component" value="Chromosome"/>
</dbReference>
<sequence length="92" mass="10366">MLWFFVGFIVAVVVLLLVSWLKNKNIKLVWYEWVIGIVGLLLILAAIQHYAGALREGFAKAALLGSLSFGIPAIVLFVVVWQLISRRRRAQT</sequence>
<dbReference type="AlphaFoldDB" id="A0A142VC29"/>
<feature type="transmembrane region" description="Helical" evidence="1">
    <location>
        <begin position="6"/>
        <end position="21"/>
    </location>
</feature>
<dbReference type="PATRIC" id="fig|61435.8.peg.1394"/>
<reference evidence="2 4" key="1">
    <citation type="submission" date="2015-03" db="EMBL/GenBank/DDBJ databases">
        <title>Genomic characterization of Dehalococcoides mccartyi strain 11a5, an unusal plasmid-containing chloroethene dechlorinator.</title>
        <authorList>
            <person name="Zhao S."/>
            <person name="Ding C."/>
            <person name="He J."/>
        </authorList>
    </citation>
    <scope>NUCLEOTIDE SEQUENCE [LARGE SCALE GENOMIC DNA]</scope>
    <source>
        <strain evidence="2 4">11a5</strain>
    </source>
</reference>
<protein>
    <submittedName>
        <fullName evidence="2">Reductive dehalogenase anchoring protein</fullName>
    </submittedName>
    <submittedName>
        <fullName evidence="3">Tetrachloroethene reductive dehalogenase TceA membrane-bound subunit</fullName>
    </submittedName>
</protein>
<accession>A0A142VC29</accession>
<evidence type="ECO:0000313" key="5">
    <source>
        <dbReference type="Proteomes" id="UP000248786"/>
    </source>
</evidence>